<gene>
    <name evidence="3" type="ORF">V6N11_060791</name>
</gene>
<evidence type="ECO:0000259" key="2">
    <source>
        <dbReference type="Pfam" id="PF00407"/>
    </source>
</evidence>
<sequence length="72" mass="7974">MGVFTYEYEVTAIPPAKLFKACILDGQNLIPKVVPDQAFESVEFIKGNGKPGTIKKITFAEEWSIALARVED</sequence>
<comment type="similarity">
    <text evidence="1">Belongs to the BetVI family.</text>
</comment>
<dbReference type="PANTHER" id="PTHR31213:SF176">
    <property type="entry name" value="MAJOR ALLERGEN PRU AV 1-LIKE"/>
    <property type="match status" value="1"/>
</dbReference>
<keyword evidence="4" id="KW-1185">Reference proteome</keyword>
<dbReference type="SUPFAM" id="SSF55961">
    <property type="entry name" value="Bet v1-like"/>
    <property type="match status" value="1"/>
</dbReference>
<evidence type="ECO:0000256" key="1">
    <source>
        <dbReference type="ARBA" id="ARBA00009744"/>
    </source>
</evidence>
<dbReference type="Proteomes" id="UP001396334">
    <property type="component" value="Unassembled WGS sequence"/>
</dbReference>
<dbReference type="InterPro" id="IPR050279">
    <property type="entry name" value="Plant_def-hormone_signal"/>
</dbReference>
<reference evidence="3 4" key="1">
    <citation type="journal article" date="2024" name="G3 (Bethesda)">
        <title>Genome assembly of Hibiscus sabdariffa L. provides insights into metabolisms of medicinal natural products.</title>
        <authorList>
            <person name="Kim T."/>
        </authorList>
    </citation>
    <scope>NUCLEOTIDE SEQUENCE [LARGE SCALE GENOMIC DNA]</scope>
    <source>
        <strain evidence="3">TK-2024</strain>
        <tissue evidence="3">Old leaves</tissue>
    </source>
</reference>
<evidence type="ECO:0000313" key="3">
    <source>
        <dbReference type="EMBL" id="KAK9003225.1"/>
    </source>
</evidence>
<evidence type="ECO:0000313" key="4">
    <source>
        <dbReference type="Proteomes" id="UP001396334"/>
    </source>
</evidence>
<dbReference type="InterPro" id="IPR023393">
    <property type="entry name" value="START-like_dom_sf"/>
</dbReference>
<dbReference type="Pfam" id="PF00407">
    <property type="entry name" value="Bet_v_1"/>
    <property type="match status" value="1"/>
</dbReference>
<organism evidence="3 4">
    <name type="scientific">Hibiscus sabdariffa</name>
    <name type="common">roselle</name>
    <dbReference type="NCBI Taxonomy" id="183260"/>
    <lineage>
        <taxon>Eukaryota</taxon>
        <taxon>Viridiplantae</taxon>
        <taxon>Streptophyta</taxon>
        <taxon>Embryophyta</taxon>
        <taxon>Tracheophyta</taxon>
        <taxon>Spermatophyta</taxon>
        <taxon>Magnoliopsida</taxon>
        <taxon>eudicotyledons</taxon>
        <taxon>Gunneridae</taxon>
        <taxon>Pentapetalae</taxon>
        <taxon>rosids</taxon>
        <taxon>malvids</taxon>
        <taxon>Malvales</taxon>
        <taxon>Malvaceae</taxon>
        <taxon>Malvoideae</taxon>
        <taxon>Hibiscus</taxon>
    </lineage>
</organism>
<dbReference type="InterPro" id="IPR024949">
    <property type="entry name" value="Bet_v_I_allergen"/>
</dbReference>
<protein>
    <recommendedName>
        <fullName evidence="2">Bet v I/Major latex protein domain-containing protein</fullName>
    </recommendedName>
</protein>
<accession>A0ABR2QRC8</accession>
<proteinExistence type="inferred from homology"/>
<feature type="domain" description="Bet v I/Major latex protein" evidence="2">
    <location>
        <begin position="1"/>
        <end position="61"/>
    </location>
</feature>
<dbReference type="PRINTS" id="PR00634">
    <property type="entry name" value="BETALLERGEN"/>
</dbReference>
<dbReference type="PANTHER" id="PTHR31213">
    <property type="entry name" value="OS08G0374000 PROTEIN-RELATED"/>
    <property type="match status" value="1"/>
</dbReference>
<dbReference type="InterPro" id="IPR000916">
    <property type="entry name" value="Bet_v_I/MLP"/>
</dbReference>
<dbReference type="EMBL" id="JBBPBN010000034">
    <property type="protein sequence ID" value="KAK9003225.1"/>
    <property type="molecule type" value="Genomic_DNA"/>
</dbReference>
<name>A0ABR2QRC8_9ROSI</name>
<comment type="caution">
    <text evidence="3">The sequence shown here is derived from an EMBL/GenBank/DDBJ whole genome shotgun (WGS) entry which is preliminary data.</text>
</comment>
<dbReference type="Gene3D" id="3.30.530.20">
    <property type="match status" value="1"/>
</dbReference>